<dbReference type="HOGENOM" id="CLU_136890_0_0_1"/>
<dbReference type="RefSeq" id="XP_016756211.1">
    <property type="nucleotide sequence ID" value="XM_016910646.1"/>
</dbReference>
<feature type="region of interest" description="Disordered" evidence="1">
    <location>
        <begin position="69"/>
        <end position="118"/>
    </location>
</feature>
<dbReference type="PANTHER" id="PTHR40466">
    <property type="entry name" value="EXPRESSED PROTEIN"/>
    <property type="match status" value="1"/>
</dbReference>
<protein>
    <submittedName>
        <fullName evidence="2">Uncharacterized protein</fullName>
    </submittedName>
</protein>
<dbReference type="AlphaFoldDB" id="M3C870"/>
<dbReference type="PANTHER" id="PTHR40466:SF1">
    <property type="entry name" value="FUNGAL PROTEIN"/>
    <property type="match status" value="1"/>
</dbReference>
<proteinExistence type="predicted"/>
<dbReference type="GeneID" id="27907783"/>
<feature type="compositionally biased region" description="Polar residues" evidence="1">
    <location>
        <begin position="71"/>
        <end position="81"/>
    </location>
</feature>
<accession>M3C870</accession>
<sequence length="144" mass="16035">MSFIAKRAALQATRAVRQPTLRRTYADALSSAEQAEKKNVLAKGARRDPELYILLTIMTGAFGLAGWHFSRNPTSSSSENPVAQVEHSEPWKTGKDARYQYHPGGDPSRGKKDAPSALNEVIIPNVNLPKELHEKYNKWGKEGY</sequence>
<dbReference type="OrthoDB" id="3141857at2759"/>
<organism evidence="2 3">
    <name type="scientific">Sphaerulina musiva (strain SO2202)</name>
    <name type="common">Poplar stem canker fungus</name>
    <name type="synonym">Septoria musiva</name>
    <dbReference type="NCBI Taxonomy" id="692275"/>
    <lineage>
        <taxon>Eukaryota</taxon>
        <taxon>Fungi</taxon>
        <taxon>Dikarya</taxon>
        <taxon>Ascomycota</taxon>
        <taxon>Pezizomycotina</taxon>
        <taxon>Dothideomycetes</taxon>
        <taxon>Dothideomycetidae</taxon>
        <taxon>Mycosphaerellales</taxon>
        <taxon>Mycosphaerellaceae</taxon>
        <taxon>Sphaerulina</taxon>
    </lineage>
</organism>
<gene>
    <name evidence="2" type="ORF">SEPMUDRAFT_94820</name>
</gene>
<feature type="compositionally biased region" description="Basic and acidic residues" evidence="1">
    <location>
        <begin position="86"/>
        <end position="99"/>
    </location>
</feature>
<dbReference type="EMBL" id="KB456272">
    <property type="protein sequence ID" value="EMF08090.1"/>
    <property type="molecule type" value="Genomic_DNA"/>
</dbReference>
<dbReference type="eggNOG" id="ENOG502S6NX">
    <property type="taxonomic scope" value="Eukaryota"/>
</dbReference>
<evidence type="ECO:0000256" key="1">
    <source>
        <dbReference type="SAM" id="MobiDB-lite"/>
    </source>
</evidence>
<evidence type="ECO:0000313" key="2">
    <source>
        <dbReference type="EMBL" id="EMF08090.1"/>
    </source>
</evidence>
<dbReference type="InterPro" id="IPR039965">
    <property type="entry name" value="C3H7.08c"/>
</dbReference>
<keyword evidence="3" id="KW-1185">Reference proteome</keyword>
<dbReference type="Proteomes" id="UP000016931">
    <property type="component" value="Unassembled WGS sequence"/>
</dbReference>
<evidence type="ECO:0000313" key="3">
    <source>
        <dbReference type="Proteomes" id="UP000016931"/>
    </source>
</evidence>
<name>M3C870_SPHMS</name>
<dbReference type="OMA" id="MASMITR"/>
<reference evidence="2 3" key="1">
    <citation type="journal article" date="2012" name="PLoS Pathog.">
        <title>Diverse lifestyles and strategies of plant pathogenesis encoded in the genomes of eighteen Dothideomycetes fungi.</title>
        <authorList>
            <person name="Ohm R.A."/>
            <person name="Feau N."/>
            <person name="Henrissat B."/>
            <person name="Schoch C.L."/>
            <person name="Horwitz B.A."/>
            <person name="Barry K.W."/>
            <person name="Condon B.J."/>
            <person name="Copeland A.C."/>
            <person name="Dhillon B."/>
            <person name="Glaser F."/>
            <person name="Hesse C.N."/>
            <person name="Kosti I."/>
            <person name="LaButti K."/>
            <person name="Lindquist E.A."/>
            <person name="Lucas S."/>
            <person name="Salamov A.A."/>
            <person name="Bradshaw R.E."/>
            <person name="Ciuffetti L."/>
            <person name="Hamelin R.C."/>
            <person name="Kema G.H.J."/>
            <person name="Lawrence C."/>
            <person name="Scott J.A."/>
            <person name="Spatafora J.W."/>
            <person name="Turgeon B.G."/>
            <person name="de Wit P.J.G.M."/>
            <person name="Zhong S."/>
            <person name="Goodwin S.B."/>
            <person name="Grigoriev I.V."/>
        </authorList>
    </citation>
    <scope>NUCLEOTIDE SEQUENCE [LARGE SCALE GENOMIC DNA]</scope>
    <source>
        <strain evidence="2 3">SO2202</strain>
    </source>
</reference>